<feature type="transmembrane region" description="Helical" evidence="7">
    <location>
        <begin position="274"/>
        <end position="295"/>
    </location>
</feature>
<keyword evidence="10" id="KW-1185">Reference proteome</keyword>
<evidence type="ECO:0000313" key="9">
    <source>
        <dbReference type="EMBL" id="OLN87693.1"/>
    </source>
</evidence>
<sequence length="558" mass="61030">MCAAKTEADSYGVKELSHTTSAVVVGETYRSNDRLQRHLRNRQIQLIAIGGSIGTAIFISIGGALSKAGPASLLISWVLYSFVIAMVNNCVAEMTTMMPVSGGFVRLAGHWVDDAFGFMAGWNFFLYEALLIPFEITALTLVLSYWSDHIPPAAVCSACVVLYGCLNFLAVKAYGEAEFWLSGGKVILLFTLFSFTFFTMVGANPKGDKYGFRYWSNPGPFAEHRTEGDLGRFEGFLAAVWAASFAIVGPEYIAMVAGEATHPRVYIKNAFKTVYWRFGLFFVGSALCVGIIVPYNDPTLLAIIGGKVAGAGTAQASPYVIAMNNLGVTVLPDIVNALVLTSIFSAGNTYTYAAIRTLYGLALEGRAPAVLTKCTKRGVPIWCVVVVMLFPLLSFLQVSNSSGTVLTWMVNLITAGGIINYIVICITYIRFHKACKAQGLDRSTLPYTGYLQPYCGWIGLVCMVLVVTCYGYSSFSPFDVSSFFTYYTMVLLAPILFGIWKVVKRTKFLAPEEIDLVWERPIIDAYEASNELPPGGFWREMLDLVLFRSGSTKSETSS</sequence>
<dbReference type="Pfam" id="PF00324">
    <property type="entry name" value="AA_permease"/>
    <property type="match status" value="1"/>
</dbReference>
<keyword evidence="5 7" id="KW-1133">Transmembrane helix</keyword>
<dbReference type="GO" id="GO:0015171">
    <property type="term" value="F:amino acid transmembrane transporter activity"/>
    <property type="evidence" value="ECO:0007669"/>
    <property type="project" value="TreeGrafter"/>
</dbReference>
<evidence type="ECO:0000259" key="8">
    <source>
        <dbReference type="Pfam" id="PF00324"/>
    </source>
</evidence>
<feature type="transmembrane region" description="Helical" evidence="7">
    <location>
        <begin position="152"/>
        <end position="174"/>
    </location>
</feature>
<reference evidence="9 10" key="1">
    <citation type="submission" date="2016-11" db="EMBL/GenBank/DDBJ databases">
        <title>Draft Genome Assembly of Colletotrichum chlorophyti a pathogen of herbaceous plants.</title>
        <authorList>
            <person name="Gan P."/>
            <person name="Narusaka M."/>
            <person name="Tsushima A."/>
            <person name="Narusaka Y."/>
            <person name="Takano Y."/>
            <person name="Shirasu K."/>
        </authorList>
    </citation>
    <scope>NUCLEOTIDE SEQUENCE [LARGE SCALE GENOMIC DNA]</scope>
    <source>
        <strain evidence="9 10">NTL11</strain>
    </source>
</reference>
<protein>
    <submittedName>
        <fullName evidence="9">General amino acid permease AGP2-like protein 2</fullName>
    </submittedName>
</protein>
<feature type="domain" description="Amino acid permease/ SLC12A" evidence="8">
    <location>
        <begin position="44"/>
        <end position="508"/>
    </location>
</feature>
<dbReference type="PIRSF" id="PIRSF006060">
    <property type="entry name" value="AA_transporter"/>
    <property type="match status" value="1"/>
</dbReference>
<dbReference type="Gene3D" id="1.20.1740.10">
    <property type="entry name" value="Amino acid/polyamine transporter I"/>
    <property type="match status" value="1"/>
</dbReference>
<feature type="transmembrane region" description="Helical" evidence="7">
    <location>
        <begin position="44"/>
        <end position="65"/>
    </location>
</feature>
<keyword evidence="4" id="KW-0029">Amino-acid transport</keyword>
<evidence type="ECO:0000256" key="7">
    <source>
        <dbReference type="SAM" id="Phobius"/>
    </source>
</evidence>
<feature type="transmembrane region" description="Helical" evidence="7">
    <location>
        <begin position="186"/>
        <end position="203"/>
    </location>
</feature>
<evidence type="ECO:0000313" key="10">
    <source>
        <dbReference type="Proteomes" id="UP000186583"/>
    </source>
</evidence>
<accession>A0A1Q8RU41</accession>
<feature type="transmembrane region" description="Helical" evidence="7">
    <location>
        <begin position="485"/>
        <end position="503"/>
    </location>
</feature>
<feature type="transmembrane region" description="Helical" evidence="7">
    <location>
        <begin position="405"/>
        <end position="429"/>
    </location>
</feature>
<dbReference type="EMBL" id="MPGH01000089">
    <property type="protein sequence ID" value="OLN87693.1"/>
    <property type="molecule type" value="Genomic_DNA"/>
</dbReference>
<comment type="subcellular location">
    <subcellularLocation>
        <location evidence="1">Membrane</location>
        <topology evidence="1">Multi-pass membrane protein</topology>
    </subcellularLocation>
</comment>
<dbReference type="PANTHER" id="PTHR43341">
    <property type="entry name" value="AMINO ACID PERMEASE"/>
    <property type="match status" value="1"/>
</dbReference>
<keyword evidence="2" id="KW-0813">Transport</keyword>
<feature type="transmembrane region" description="Helical" evidence="7">
    <location>
        <begin position="450"/>
        <end position="473"/>
    </location>
</feature>
<gene>
    <name evidence="9" type="ORF">CCHL11_05670</name>
</gene>
<keyword evidence="6 7" id="KW-0472">Membrane</keyword>
<dbReference type="STRING" id="708187.A0A1Q8RU41"/>
<organism evidence="9 10">
    <name type="scientific">Colletotrichum chlorophyti</name>
    <dbReference type="NCBI Taxonomy" id="708187"/>
    <lineage>
        <taxon>Eukaryota</taxon>
        <taxon>Fungi</taxon>
        <taxon>Dikarya</taxon>
        <taxon>Ascomycota</taxon>
        <taxon>Pezizomycotina</taxon>
        <taxon>Sordariomycetes</taxon>
        <taxon>Hypocreomycetidae</taxon>
        <taxon>Glomerellales</taxon>
        <taxon>Glomerellaceae</taxon>
        <taxon>Colletotrichum</taxon>
    </lineage>
</organism>
<dbReference type="Proteomes" id="UP000186583">
    <property type="component" value="Unassembled WGS sequence"/>
</dbReference>
<feature type="transmembrane region" description="Helical" evidence="7">
    <location>
        <begin position="235"/>
        <end position="253"/>
    </location>
</feature>
<dbReference type="FunFam" id="1.20.1740.10:FF:000006">
    <property type="entry name" value="General amino acid permease"/>
    <property type="match status" value="1"/>
</dbReference>
<evidence type="ECO:0000256" key="1">
    <source>
        <dbReference type="ARBA" id="ARBA00004141"/>
    </source>
</evidence>
<evidence type="ECO:0000256" key="5">
    <source>
        <dbReference type="ARBA" id="ARBA00022989"/>
    </source>
</evidence>
<evidence type="ECO:0000256" key="6">
    <source>
        <dbReference type="ARBA" id="ARBA00023136"/>
    </source>
</evidence>
<evidence type="ECO:0000256" key="2">
    <source>
        <dbReference type="ARBA" id="ARBA00022448"/>
    </source>
</evidence>
<dbReference type="InterPro" id="IPR004841">
    <property type="entry name" value="AA-permease/SLC12A_dom"/>
</dbReference>
<feature type="transmembrane region" description="Helical" evidence="7">
    <location>
        <begin position="379"/>
        <end position="399"/>
    </location>
</feature>
<dbReference type="InterPro" id="IPR050524">
    <property type="entry name" value="APC_YAT"/>
</dbReference>
<evidence type="ECO:0000256" key="3">
    <source>
        <dbReference type="ARBA" id="ARBA00022692"/>
    </source>
</evidence>
<keyword evidence="3 7" id="KW-0812">Transmembrane</keyword>
<dbReference type="PANTHER" id="PTHR43341:SF6">
    <property type="entry name" value="AMINO ACID TRANSPORTER (EUROFUNG)"/>
    <property type="match status" value="1"/>
</dbReference>
<dbReference type="AlphaFoldDB" id="A0A1Q8RU41"/>
<comment type="caution">
    <text evidence="9">The sequence shown here is derived from an EMBL/GenBank/DDBJ whole genome shotgun (WGS) entry which is preliminary data.</text>
</comment>
<feature type="transmembrane region" description="Helical" evidence="7">
    <location>
        <begin position="334"/>
        <end position="359"/>
    </location>
</feature>
<dbReference type="OrthoDB" id="10062876at2759"/>
<proteinExistence type="predicted"/>
<evidence type="ECO:0000256" key="4">
    <source>
        <dbReference type="ARBA" id="ARBA00022970"/>
    </source>
</evidence>
<name>A0A1Q8RU41_9PEZI</name>
<feature type="transmembrane region" description="Helical" evidence="7">
    <location>
        <begin position="124"/>
        <end position="146"/>
    </location>
</feature>
<dbReference type="GO" id="GO:0016020">
    <property type="term" value="C:membrane"/>
    <property type="evidence" value="ECO:0007669"/>
    <property type="project" value="UniProtKB-SubCell"/>
</dbReference>
<feature type="transmembrane region" description="Helical" evidence="7">
    <location>
        <begin position="71"/>
        <end position="91"/>
    </location>
</feature>